<dbReference type="Proteomes" id="UP000276215">
    <property type="component" value="Unassembled WGS sequence"/>
</dbReference>
<dbReference type="EMBL" id="ML120378">
    <property type="protein sequence ID" value="RPB00670.1"/>
    <property type="molecule type" value="Genomic_DNA"/>
</dbReference>
<organism evidence="1 2">
    <name type="scientific">Choiromyces venosus 120613-1</name>
    <dbReference type="NCBI Taxonomy" id="1336337"/>
    <lineage>
        <taxon>Eukaryota</taxon>
        <taxon>Fungi</taxon>
        <taxon>Dikarya</taxon>
        <taxon>Ascomycota</taxon>
        <taxon>Pezizomycotina</taxon>
        <taxon>Pezizomycetes</taxon>
        <taxon>Pezizales</taxon>
        <taxon>Tuberaceae</taxon>
        <taxon>Choiromyces</taxon>
    </lineage>
</organism>
<sequence length="93" mass="10677">MKAKYIYNIDEFGIRIGYLTREIVIVLTEVMELHTSSSEDCKFVTTIKAICTDRSPPLLTVIICSRENMIENWVDENLIAVEVIMISPTSYMN</sequence>
<proteinExistence type="predicted"/>
<evidence type="ECO:0008006" key="3">
    <source>
        <dbReference type="Google" id="ProtNLM"/>
    </source>
</evidence>
<keyword evidence="2" id="KW-1185">Reference proteome</keyword>
<name>A0A3N4JQS8_9PEZI</name>
<evidence type="ECO:0000313" key="1">
    <source>
        <dbReference type="EMBL" id="RPB00670.1"/>
    </source>
</evidence>
<evidence type="ECO:0000313" key="2">
    <source>
        <dbReference type="Proteomes" id="UP000276215"/>
    </source>
</evidence>
<protein>
    <recommendedName>
        <fullName evidence="3">DDE-1 domain-containing protein</fullName>
    </recommendedName>
</protein>
<reference evidence="1 2" key="1">
    <citation type="journal article" date="2018" name="Nat. Ecol. Evol.">
        <title>Pezizomycetes genomes reveal the molecular basis of ectomycorrhizal truffle lifestyle.</title>
        <authorList>
            <person name="Murat C."/>
            <person name="Payen T."/>
            <person name="Noel B."/>
            <person name="Kuo A."/>
            <person name="Morin E."/>
            <person name="Chen J."/>
            <person name="Kohler A."/>
            <person name="Krizsan K."/>
            <person name="Balestrini R."/>
            <person name="Da Silva C."/>
            <person name="Montanini B."/>
            <person name="Hainaut M."/>
            <person name="Levati E."/>
            <person name="Barry K.W."/>
            <person name="Belfiori B."/>
            <person name="Cichocki N."/>
            <person name="Clum A."/>
            <person name="Dockter R.B."/>
            <person name="Fauchery L."/>
            <person name="Guy J."/>
            <person name="Iotti M."/>
            <person name="Le Tacon F."/>
            <person name="Lindquist E.A."/>
            <person name="Lipzen A."/>
            <person name="Malagnac F."/>
            <person name="Mello A."/>
            <person name="Molinier V."/>
            <person name="Miyauchi S."/>
            <person name="Poulain J."/>
            <person name="Riccioni C."/>
            <person name="Rubini A."/>
            <person name="Sitrit Y."/>
            <person name="Splivallo R."/>
            <person name="Traeger S."/>
            <person name="Wang M."/>
            <person name="Zifcakova L."/>
            <person name="Wipf D."/>
            <person name="Zambonelli A."/>
            <person name="Paolocci F."/>
            <person name="Nowrousian M."/>
            <person name="Ottonello S."/>
            <person name="Baldrian P."/>
            <person name="Spatafora J.W."/>
            <person name="Henrissat B."/>
            <person name="Nagy L.G."/>
            <person name="Aury J.M."/>
            <person name="Wincker P."/>
            <person name="Grigoriev I.V."/>
            <person name="Bonfante P."/>
            <person name="Martin F.M."/>
        </authorList>
    </citation>
    <scope>NUCLEOTIDE SEQUENCE [LARGE SCALE GENOMIC DNA]</scope>
    <source>
        <strain evidence="1 2">120613-1</strain>
    </source>
</reference>
<accession>A0A3N4JQS8</accession>
<dbReference type="AlphaFoldDB" id="A0A3N4JQS8"/>
<gene>
    <name evidence="1" type="ORF">L873DRAFT_761021</name>
</gene>